<evidence type="ECO:0000256" key="6">
    <source>
        <dbReference type="ARBA" id="ARBA00023242"/>
    </source>
</evidence>
<dbReference type="InterPro" id="IPR002921">
    <property type="entry name" value="Fungal_lipase-type"/>
</dbReference>
<comment type="caution">
    <text evidence="11">The sequence shown here is derived from an EMBL/GenBank/DDBJ whole genome shotgun (WGS) entry which is preliminary data.</text>
</comment>
<name>A0ABQ7KRB6_BRACM</name>
<evidence type="ECO:0000256" key="8">
    <source>
        <dbReference type="SAM" id="SignalP"/>
    </source>
</evidence>
<reference evidence="11 12" key="1">
    <citation type="submission" date="2021-03" db="EMBL/GenBank/DDBJ databases">
        <authorList>
            <person name="King G.J."/>
            <person name="Bancroft I."/>
            <person name="Baten A."/>
            <person name="Bloomfield J."/>
            <person name="Borpatragohain P."/>
            <person name="He Z."/>
            <person name="Irish N."/>
            <person name="Irwin J."/>
            <person name="Liu K."/>
            <person name="Mauleon R.P."/>
            <person name="Moore J."/>
            <person name="Morris R."/>
            <person name="Ostergaard L."/>
            <person name="Wang B."/>
            <person name="Wells R."/>
        </authorList>
    </citation>
    <scope>NUCLEOTIDE SEQUENCE [LARGE SCALE GENOMIC DNA]</scope>
    <source>
        <strain evidence="11">R-o-18</strain>
        <tissue evidence="11">Leaf</tissue>
    </source>
</reference>
<evidence type="ECO:0000256" key="1">
    <source>
        <dbReference type="ARBA" id="ARBA00004123"/>
    </source>
</evidence>
<dbReference type="InterPro" id="IPR003854">
    <property type="entry name" value="GASA"/>
</dbReference>
<feature type="chain" id="PRO_5045793631" description="Fungal lipase-like domain-containing protein" evidence="8">
    <location>
        <begin position="22"/>
        <end position="1340"/>
    </location>
</feature>
<dbReference type="PANTHER" id="PTHR46898">
    <property type="entry name" value="SENESCENCE-ASSOCIATED CARBOXYLESTERASE 101"/>
    <property type="match status" value="1"/>
</dbReference>
<evidence type="ECO:0000259" key="10">
    <source>
        <dbReference type="Pfam" id="PF18117"/>
    </source>
</evidence>
<keyword evidence="8" id="KW-0732">Signal</keyword>
<dbReference type="EMBL" id="JADBGQ010000010">
    <property type="protein sequence ID" value="KAG5376832.1"/>
    <property type="molecule type" value="Genomic_DNA"/>
</dbReference>
<protein>
    <recommendedName>
        <fullName evidence="13">Fungal lipase-like domain-containing protein</fullName>
    </recommendedName>
</protein>
<keyword evidence="5" id="KW-0611">Plant defense</keyword>
<dbReference type="Gene3D" id="3.40.50.1820">
    <property type="entry name" value="alpha/beta hydrolase"/>
    <property type="match status" value="2"/>
</dbReference>
<feature type="domain" description="EDS1 EP" evidence="10">
    <location>
        <begin position="541"/>
        <end position="749"/>
    </location>
</feature>
<gene>
    <name evidence="11" type="primary">A10p030640.1_BraROA</name>
    <name evidence="11" type="ORF">IGI04_041428</name>
</gene>
<dbReference type="Pfam" id="PF02704">
    <property type="entry name" value="GASA"/>
    <property type="match status" value="1"/>
</dbReference>
<comment type="subcellular location">
    <subcellularLocation>
        <location evidence="2">Cytoplasm</location>
    </subcellularLocation>
    <subcellularLocation>
        <location evidence="1">Nucleus</location>
    </subcellularLocation>
</comment>
<keyword evidence="12" id="KW-1185">Reference proteome</keyword>
<feature type="region of interest" description="Disordered" evidence="7">
    <location>
        <begin position="1312"/>
        <end position="1340"/>
    </location>
</feature>
<feature type="domain" description="EDS1 EP" evidence="10">
    <location>
        <begin position="1112"/>
        <end position="1310"/>
    </location>
</feature>
<sequence>MALSLLSVFVFLQVFTNIVFAASNEESKISVPPSPSYKPSPPLVKPPTLPTTPIKPPTTTPPVKSPATPVSPTKPPVKSYPPQVKPPTSPLVKPPTYKPPTPTVKPPTKPPVQPPTYKPPTPLVKPPTIPPVKPPTAPVKPTPTTPVTTPPPVKPPVNPIPSPPVNAPPVKPPTPPAKPPTPPPVRTRLDCVPLCGTRCGQHSRQNVCMRACVTCCYRCKCVPPGTYGNKEKCGSCYANMKTRGGRPKKGFELGKLVLSSGLLHRSWNKISELRASRAHQVQTPGLGIKIFQETKYTVVVFVAPPINITCPLNSASTLLSGTQDQNPYHFLCSEKISSFSLHTPAFQLFVSAYNNNLLHLKSKLLDLLESKEHVIITGAALGGSVASLFTLWLLETVEPTLKRPLCITFGSPLIGDAKLQQILENSLRNSCFLHVAYASQTPINTDFKPFGTFLICFDSECISIDDPEAVMELLGGTNTDQVVGLIDYGEVLDRLDQTVMEDSRLRIDDVITRMEERAEKKKLRYDQLKKLNDIKISMIYIEWYKKKSKMEKTGYYDRFKTHLASSVSPFDIDIEKRKKEVNDYWRSLVEEVEKKPQSEKSLLKTRSLFSGNNYRRMVEPLDIAEYYHNGGREYITSGRSRHYVMLEKWFKEEKIEPVRCVKRDLSDLLTFDSCFWSEVEEALMVIKSLKRQDGEREVLLRKLVRFEEYVWEMIRKREVSPEIFLEKSSFMKWWKEYKEIIKGFDSSDFTKFMNTRMYESYADIIYKVIIVAVLAFWAITSFSLCTLKTLLSWVSLAKAIYGQAAVALMIKSSSVFQATVNCTETGKLVLSSGLLNTSWSKISEMHESSHQPKDSALEFNVYRETTFVFVVFSAPPVCGDASLNSGSTLVSDVTSQDANLFSFLCSEKTPSFSLHTHALQLFASAVTENNRLTDLKTKLLESTKPVIITGTALGGSLASLFTLWLLESIKPNLKRPLCITFGSPFIGDANLQQILENSLRNSCFLHVADATQTPIITKGFEPFGTYLICNESACVCIDDPKAVTELLLGGNTDPAGGRDYGEVLKSLDRSSTADARLMIGDVIINGMKKRAEEKKQRFDQLKKLDNIKISMAHIEWYKKLSKKGHKTVYYDHFKTQIVFPYETLRTEMNDYWESMVQEVEKMPQSEKSNLKTRCLYSGNNYRRLMEPLYIAKYYLEGKKEYRTRGRPHHYVMLEKWFKQAQLKEPLRGNGTDLSELLTFDSCFWSEVEEALIAINELKTQPAEGLVGKLMKFEEYVWETIRKREVSPEIFLERSSFMTWWKEYKEIKGTRDGFSSSPEFTEFMNSGKYKSYGKPESDLAA</sequence>
<dbReference type="PANTHER" id="PTHR46898:SF3">
    <property type="entry name" value="FUNGAL LIPASE-LIKE DOMAIN-CONTAINING PROTEIN"/>
    <property type="match status" value="1"/>
</dbReference>
<keyword evidence="6" id="KW-0539">Nucleus</keyword>
<evidence type="ECO:0000256" key="3">
    <source>
        <dbReference type="ARBA" id="ARBA00022490"/>
    </source>
</evidence>
<accession>A0ABQ7KRB6</accession>
<feature type="domain" description="Fungal lipase-type" evidence="9">
    <location>
        <begin position="910"/>
        <end position="1003"/>
    </location>
</feature>
<evidence type="ECO:0000313" key="11">
    <source>
        <dbReference type="EMBL" id="KAG5376832.1"/>
    </source>
</evidence>
<feature type="compositionally biased region" description="Pro residues" evidence="7">
    <location>
        <begin position="72"/>
        <end position="183"/>
    </location>
</feature>
<keyword evidence="4" id="KW-0378">Hydrolase</keyword>
<feature type="signal peptide" evidence="8">
    <location>
        <begin position="1"/>
        <end position="21"/>
    </location>
</feature>
<dbReference type="Pfam" id="PF01764">
    <property type="entry name" value="Lipase_3"/>
    <property type="match status" value="2"/>
</dbReference>
<evidence type="ECO:0008006" key="13">
    <source>
        <dbReference type="Google" id="ProtNLM"/>
    </source>
</evidence>
<evidence type="ECO:0000256" key="4">
    <source>
        <dbReference type="ARBA" id="ARBA00022801"/>
    </source>
</evidence>
<proteinExistence type="predicted"/>
<dbReference type="InterPro" id="IPR044603">
    <property type="entry name" value="SAG101-like"/>
</dbReference>
<evidence type="ECO:0000256" key="5">
    <source>
        <dbReference type="ARBA" id="ARBA00022821"/>
    </source>
</evidence>
<dbReference type="SUPFAM" id="SSF53474">
    <property type="entry name" value="alpha/beta-Hydrolases"/>
    <property type="match status" value="2"/>
</dbReference>
<organism evidence="11 12">
    <name type="scientific">Brassica rapa subsp. trilocularis</name>
    <dbReference type="NCBI Taxonomy" id="1813537"/>
    <lineage>
        <taxon>Eukaryota</taxon>
        <taxon>Viridiplantae</taxon>
        <taxon>Streptophyta</taxon>
        <taxon>Embryophyta</taxon>
        <taxon>Tracheophyta</taxon>
        <taxon>Spermatophyta</taxon>
        <taxon>Magnoliopsida</taxon>
        <taxon>eudicotyledons</taxon>
        <taxon>Gunneridae</taxon>
        <taxon>Pentapetalae</taxon>
        <taxon>rosids</taxon>
        <taxon>malvids</taxon>
        <taxon>Brassicales</taxon>
        <taxon>Brassicaceae</taxon>
        <taxon>Brassiceae</taxon>
        <taxon>Brassica</taxon>
    </lineage>
</organism>
<dbReference type="InterPro" id="IPR029058">
    <property type="entry name" value="AB_hydrolase_fold"/>
</dbReference>
<evidence type="ECO:0000256" key="2">
    <source>
        <dbReference type="ARBA" id="ARBA00004496"/>
    </source>
</evidence>
<feature type="region of interest" description="Disordered" evidence="7">
    <location>
        <begin position="26"/>
        <end position="183"/>
    </location>
</feature>
<dbReference type="Proteomes" id="UP000823674">
    <property type="component" value="Chromosome A10"/>
</dbReference>
<feature type="domain" description="Fungal lipase-type" evidence="9">
    <location>
        <begin position="343"/>
        <end position="429"/>
    </location>
</feature>
<dbReference type="InterPro" id="IPR041266">
    <property type="entry name" value="EDS1_EP"/>
</dbReference>
<evidence type="ECO:0000259" key="9">
    <source>
        <dbReference type="Pfam" id="PF01764"/>
    </source>
</evidence>
<evidence type="ECO:0000313" key="12">
    <source>
        <dbReference type="Proteomes" id="UP000823674"/>
    </source>
</evidence>
<keyword evidence="3" id="KW-0963">Cytoplasm</keyword>
<evidence type="ECO:0000256" key="7">
    <source>
        <dbReference type="SAM" id="MobiDB-lite"/>
    </source>
</evidence>
<dbReference type="Pfam" id="PF18117">
    <property type="entry name" value="EDS1_EP"/>
    <property type="match status" value="2"/>
</dbReference>
<dbReference type="PRINTS" id="PR01217">
    <property type="entry name" value="PRICHEXTENSN"/>
</dbReference>
<feature type="compositionally biased region" description="Pro residues" evidence="7">
    <location>
        <begin position="32"/>
        <end position="64"/>
    </location>
</feature>